<dbReference type="Proteomes" id="UP000697998">
    <property type="component" value="Unassembled WGS sequence"/>
</dbReference>
<feature type="region of interest" description="Disordered" evidence="1">
    <location>
        <begin position="1017"/>
        <end position="1054"/>
    </location>
</feature>
<feature type="region of interest" description="Disordered" evidence="1">
    <location>
        <begin position="464"/>
        <end position="502"/>
    </location>
</feature>
<feature type="region of interest" description="Disordered" evidence="1">
    <location>
        <begin position="527"/>
        <end position="549"/>
    </location>
</feature>
<feature type="region of interest" description="Disordered" evidence="1">
    <location>
        <begin position="585"/>
        <end position="647"/>
    </location>
</feature>
<feature type="compositionally biased region" description="Basic and acidic residues" evidence="1">
    <location>
        <begin position="528"/>
        <end position="544"/>
    </location>
</feature>
<organism evidence="2 3">
    <name type="scientific">Candidatus Accumulibacter proximus</name>
    <dbReference type="NCBI Taxonomy" id="2954385"/>
    <lineage>
        <taxon>Bacteria</taxon>
        <taxon>Pseudomonadati</taxon>
        <taxon>Pseudomonadota</taxon>
        <taxon>Betaproteobacteria</taxon>
        <taxon>Candidatus Accumulibacter</taxon>
    </lineage>
</organism>
<gene>
    <name evidence="2" type="ORF">IPJ27_16045</name>
</gene>
<evidence type="ECO:0000256" key="1">
    <source>
        <dbReference type="SAM" id="MobiDB-lite"/>
    </source>
</evidence>
<feature type="compositionally biased region" description="Low complexity" evidence="1">
    <location>
        <begin position="71"/>
        <end position="97"/>
    </location>
</feature>
<feature type="compositionally biased region" description="Basic and acidic residues" evidence="1">
    <location>
        <begin position="1033"/>
        <end position="1054"/>
    </location>
</feature>
<name>A0A935UGX5_9PROT</name>
<feature type="region of interest" description="Disordered" evidence="1">
    <location>
        <begin position="315"/>
        <end position="430"/>
    </location>
</feature>
<sequence>MPQTLKASALTPALASTGSVPISGAKAGAAPAQRAAFIPGKLAGAGLAARRTEAKPPKLVAPAAGGGKGGVAAEPAAPAAEGAAAEASSGAELFAGGKETVPDPAQEKTEEKLESAAPESAEAAEESEQAPEALPESGAEAPTSPSEAVGEPSSRPDVGADLSPSSVEGGEADKPNGSENNTPEAAARRQATQLARMEQADNARVAEQHAEEQDQERAEEQQEQKAQSGNVQGMSDAGLTPMEKEAGLAAVAEDAGGQEGAAATVGGGAASGDLGDQQEPKAPDTSAMDSESGLATAAALPAGAAPIALAGVGGSVDNSIQQEGQSLQAQVPEVEVGGQGDGSAVQRLEGSGAAERPRRIETGKAEPTPAPEPLPKASPSAIKKTASPRINDSATGAVSADDASRVQSSIAAMPTSDPGLAVPAGTPPTLRLAGDANPAHIAEQKQEIDAIILAQRNQGAAEIAAPAGDDNIRVRRPRESRKAQKLAVPGNAGTGSVEPTDDAVGIIAEEKKGDEVRSAIAQAQGEVAAKKAEHQTRVAEEKSKTQQQLAGLQVENANQQDAVRLQARNEVSKAKAVWSQAQRREIDRANEKTRAQLSSGDEKIAKEESRANQQASRHIAEGEREALHHKQEAETKAEKKKNEAEGESQGVFAGVASKVSSFFDALKKGLADIFEEATRLVRAAIAQAKKLAVAVIEKARQVVVSIIRAVGDALIAIGETLLAAFPVLRAKWRGFIEEKIRAAENRGNQLADTLKKNAQKLLGALGKGFGFLLDLHKKAIMAALDGARTVAMGAINFAKKVADALGPYVVLVKDIAKNPGLWISNLAAAVKDGIKNHLWTAFKSGVKEWFNQKLEQMLGLGSVIWNVLKKGGIALKEIGKMVWEGLKAAIPSALIAILIEKLVAMIVPAAGAVMLIIQGIQAAWGSVQRIIAALGKFVAFLKAVKKGDAGPSFAEMLAAAAIVVIDFVSHWLLKKLRGPASKIGARIKAIAKKIMAKIKAVAKKAVGWVKGKAKNAKQKLTDWRAKSKAKKDAKKEKGKEDPQKKQQDKEKAKMERLKKAVEALRPKVQKLLKKGISRLRLGFSLLKWRIEYRLSRLEIKDRSINAVVNPTERLKDFEHVDPRDLGRVLLDIFRKAEDTYRRTRFVGHVDPSEITRLEKSGLHAKHPTKEDIRRLEESAKAVVGGSQEALGTSRTESIEIIRRVEENDVRIIVPESTSKVTVKPSQEEFQANMRRAEVLENKFGAGPIHVPGAKSYPVTLNDANIPSVRGLRSVIETGRIPGTEATERITDWMKAKGLATDQEITGDSAMTPKTKAERDKLKSLKGKSPEQILTDQRALGRAPALGPAAISGASQLADVEAKRRKDLKSLPHETVESGEINKLKAAELHRAEAINNIFVRLARIMEKPPVDLITTDKDKAIQAVALAFREWISYNFPAPDKMVKLSEPEIDHLTYRLELALLNLLHQAGRE</sequence>
<feature type="compositionally biased region" description="Basic and acidic residues" evidence="1">
    <location>
        <begin position="585"/>
        <end position="610"/>
    </location>
</feature>
<feature type="compositionally biased region" description="Basic and acidic residues" evidence="1">
    <location>
        <begin position="198"/>
        <end position="223"/>
    </location>
</feature>
<feature type="compositionally biased region" description="Polar residues" evidence="1">
    <location>
        <begin position="316"/>
        <end position="329"/>
    </location>
</feature>
<feature type="compositionally biased region" description="Basic and acidic residues" evidence="1">
    <location>
        <begin position="105"/>
        <end position="114"/>
    </location>
</feature>
<evidence type="ECO:0000313" key="2">
    <source>
        <dbReference type="EMBL" id="MBK7676132.1"/>
    </source>
</evidence>
<feature type="region of interest" description="Disordered" evidence="1">
    <location>
        <begin position="1"/>
        <end position="30"/>
    </location>
</feature>
<proteinExistence type="predicted"/>
<feature type="compositionally biased region" description="Low complexity" evidence="1">
    <location>
        <begin position="249"/>
        <end position="264"/>
    </location>
</feature>
<feature type="compositionally biased region" description="Basic and acidic residues" evidence="1">
    <location>
        <begin position="618"/>
        <end position="644"/>
    </location>
</feature>
<feature type="region of interest" description="Disordered" evidence="1">
    <location>
        <begin position="47"/>
        <end position="294"/>
    </location>
</feature>
<reference evidence="2 3" key="1">
    <citation type="submission" date="2020-10" db="EMBL/GenBank/DDBJ databases">
        <title>Connecting structure to function with the recovery of over 1000 high-quality activated sludge metagenome-assembled genomes encoding full-length rRNA genes using long-read sequencing.</title>
        <authorList>
            <person name="Singleton C.M."/>
            <person name="Petriglieri F."/>
            <person name="Kristensen J.M."/>
            <person name="Kirkegaard R.H."/>
            <person name="Michaelsen T.Y."/>
            <person name="Andersen M.H."/>
            <person name="Karst S.M."/>
            <person name="Dueholm M.S."/>
            <person name="Nielsen P.H."/>
            <person name="Albertsen M."/>
        </authorList>
    </citation>
    <scope>NUCLEOTIDE SEQUENCE [LARGE SCALE GENOMIC DNA]</scope>
    <source>
        <strain evidence="2">EsbW_18-Q3-R4-48_BATAC.285</strain>
    </source>
</reference>
<feature type="compositionally biased region" description="Basic and acidic residues" evidence="1">
    <location>
        <begin position="355"/>
        <end position="364"/>
    </location>
</feature>
<protein>
    <submittedName>
        <fullName evidence="2">Uncharacterized protein</fullName>
    </submittedName>
</protein>
<dbReference type="EMBL" id="JADJMH010000016">
    <property type="protein sequence ID" value="MBK7676132.1"/>
    <property type="molecule type" value="Genomic_DNA"/>
</dbReference>
<evidence type="ECO:0000313" key="3">
    <source>
        <dbReference type="Proteomes" id="UP000697998"/>
    </source>
</evidence>
<accession>A0A935UGX5</accession>
<comment type="caution">
    <text evidence="2">The sequence shown here is derived from an EMBL/GenBank/DDBJ whole genome shotgun (WGS) entry which is preliminary data.</text>
</comment>